<sequence length="60" mass="7178">MDFEDKSSKKKVEMKTISDFIHISHVHISWKEYFKLCFSFSIVMIIFLVLLVIFVYSITN</sequence>
<protein>
    <submittedName>
        <fullName evidence="2">Uncharacterized protein</fullName>
    </submittedName>
</protein>
<keyword evidence="1" id="KW-0472">Membrane</keyword>
<feature type="transmembrane region" description="Helical" evidence="1">
    <location>
        <begin position="36"/>
        <end position="58"/>
    </location>
</feature>
<reference evidence="3" key="1">
    <citation type="submission" date="2016-10" db="EMBL/GenBank/DDBJ databases">
        <authorList>
            <person name="Varghese N."/>
            <person name="Submissions S."/>
        </authorList>
    </citation>
    <scope>NUCLEOTIDE SEQUENCE [LARGE SCALE GENOMIC DNA]</scope>
    <source>
        <strain evidence="3">Mob M</strain>
    </source>
</reference>
<keyword evidence="3" id="KW-1185">Reference proteome</keyword>
<keyword evidence="1" id="KW-0812">Transmembrane</keyword>
<proteinExistence type="predicted"/>
<dbReference type="STRING" id="487685.SAMN04488696_0640"/>
<evidence type="ECO:0000256" key="1">
    <source>
        <dbReference type="SAM" id="Phobius"/>
    </source>
</evidence>
<evidence type="ECO:0000313" key="2">
    <source>
        <dbReference type="EMBL" id="SFM26847.1"/>
    </source>
</evidence>
<organism evidence="2 3">
    <name type="scientific">Methanolobus profundi</name>
    <dbReference type="NCBI Taxonomy" id="487685"/>
    <lineage>
        <taxon>Archaea</taxon>
        <taxon>Methanobacteriati</taxon>
        <taxon>Methanobacteriota</taxon>
        <taxon>Stenosarchaea group</taxon>
        <taxon>Methanomicrobia</taxon>
        <taxon>Methanosarcinales</taxon>
        <taxon>Methanosarcinaceae</taxon>
        <taxon>Methanolobus</taxon>
    </lineage>
</organism>
<name>A0A1I4PGL5_9EURY</name>
<gene>
    <name evidence="2" type="ORF">SAMN04488696_0640</name>
</gene>
<keyword evidence="1" id="KW-1133">Transmembrane helix</keyword>
<dbReference type="Proteomes" id="UP000198535">
    <property type="component" value="Unassembled WGS sequence"/>
</dbReference>
<dbReference type="AlphaFoldDB" id="A0A1I4PGL5"/>
<dbReference type="EMBL" id="FOUJ01000001">
    <property type="protein sequence ID" value="SFM26847.1"/>
    <property type="molecule type" value="Genomic_DNA"/>
</dbReference>
<evidence type="ECO:0000313" key="3">
    <source>
        <dbReference type="Proteomes" id="UP000198535"/>
    </source>
</evidence>
<accession>A0A1I4PGL5</accession>